<dbReference type="PROSITE" id="PS51257">
    <property type="entry name" value="PROKAR_LIPOPROTEIN"/>
    <property type="match status" value="1"/>
</dbReference>
<comment type="caution">
    <text evidence="5">The sequence shown here is derived from an EMBL/GenBank/DDBJ whole genome shotgun (WGS) entry which is preliminary data.</text>
</comment>
<dbReference type="PANTHER" id="PTHR30061">
    <property type="entry name" value="MALTOSE-BINDING PERIPLASMIC PROTEIN"/>
    <property type="match status" value="1"/>
</dbReference>
<feature type="chain" id="PRO_5045216517" evidence="4">
    <location>
        <begin position="25"/>
        <end position="173"/>
    </location>
</feature>
<evidence type="ECO:0000313" key="6">
    <source>
        <dbReference type="Proteomes" id="UP001281447"/>
    </source>
</evidence>
<comment type="similarity">
    <text evidence="1">Belongs to the bacterial solute-binding protein 1 family.</text>
</comment>
<reference evidence="5 6" key="1">
    <citation type="submission" date="2023-10" db="EMBL/GenBank/DDBJ databases">
        <title>Virgibacillus halophilus 5B73C genome.</title>
        <authorList>
            <person name="Miliotis G."/>
            <person name="Sengupta P."/>
            <person name="Hameed A."/>
            <person name="Chuvochina M."/>
            <person name="Mcdonagh F."/>
            <person name="Simpson A.C."/>
            <person name="Singh N.K."/>
            <person name="Rekha P.D."/>
            <person name="Raman K."/>
            <person name="Hugenholtz P."/>
            <person name="Venkateswaran K."/>
        </authorList>
    </citation>
    <scope>NUCLEOTIDE SEQUENCE [LARGE SCALE GENOMIC DNA]</scope>
    <source>
        <strain evidence="5 6">5B73C</strain>
    </source>
</reference>
<dbReference type="Gene3D" id="3.40.190.10">
    <property type="entry name" value="Periplasmic binding protein-like II"/>
    <property type="match status" value="1"/>
</dbReference>
<evidence type="ECO:0000256" key="2">
    <source>
        <dbReference type="ARBA" id="ARBA00022448"/>
    </source>
</evidence>
<protein>
    <submittedName>
        <fullName evidence="5">Extracellular solute-binding protein</fullName>
    </submittedName>
</protein>
<accession>A0ABU5C2H1</accession>
<dbReference type="SUPFAM" id="SSF53850">
    <property type="entry name" value="Periplasmic binding protein-like II"/>
    <property type="match status" value="1"/>
</dbReference>
<name>A0ABU5C2H1_9BACI</name>
<keyword evidence="3 4" id="KW-0732">Signal</keyword>
<proteinExistence type="inferred from homology"/>
<evidence type="ECO:0000313" key="5">
    <source>
        <dbReference type="EMBL" id="MDY0393360.1"/>
    </source>
</evidence>
<evidence type="ECO:0000256" key="1">
    <source>
        <dbReference type="ARBA" id="ARBA00008520"/>
    </source>
</evidence>
<feature type="signal peptide" evidence="4">
    <location>
        <begin position="1"/>
        <end position="24"/>
    </location>
</feature>
<evidence type="ECO:0000256" key="4">
    <source>
        <dbReference type="SAM" id="SignalP"/>
    </source>
</evidence>
<organism evidence="5 6">
    <name type="scientific">Tigheibacillus halophilus</name>
    <dbReference type="NCBI Taxonomy" id="361280"/>
    <lineage>
        <taxon>Bacteria</taxon>
        <taxon>Bacillati</taxon>
        <taxon>Bacillota</taxon>
        <taxon>Bacilli</taxon>
        <taxon>Bacillales</taxon>
        <taxon>Bacillaceae</taxon>
        <taxon>Tigheibacillus</taxon>
    </lineage>
</organism>
<dbReference type="Pfam" id="PF01547">
    <property type="entry name" value="SBP_bac_1"/>
    <property type="match status" value="1"/>
</dbReference>
<dbReference type="EMBL" id="JAWDIP010000003">
    <property type="protein sequence ID" value="MDY0393360.1"/>
    <property type="molecule type" value="Genomic_DNA"/>
</dbReference>
<dbReference type="Proteomes" id="UP001281447">
    <property type="component" value="Unassembled WGS sequence"/>
</dbReference>
<keyword evidence="2" id="KW-0813">Transport</keyword>
<gene>
    <name evidence="5" type="ORF">RWE15_01635</name>
</gene>
<dbReference type="PANTHER" id="PTHR30061:SF50">
    <property type="entry name" value="MALTOSE_MALTODEXTRIN-BINDING PERIPLASMIC PROTEIN"/>
    <property type="match status" value="1"/>
</dbReference>
<sequence length="173" mass="19796">MSCLKKGCWLAGFLCIVGMLLLTGCSKDSSSGSNSGKTKITYWQYTFDSKVKEMKSLIEKFEKENPDIEVVAQDFPYDQYNDKLAAAMHAGKGPDIVNLYYGWIPDYVKQDFIQPIPEDFMSNKEIEDYYIPMIQSQQIDGKYYTLPIAVRSLALFWNKELFKEAGLDPQKPP</sequence>
<keyword evidence="6" id="KW-1185">Reference proteome</keyword>
<dbReference type="InterPro" id="IPR006059">
    <property type="entry name" value="SBP"/>
</dbReference>
<evidence type="ECO:0000256" key="3">
    <source>
        <dbReference type="ARBA" id="ARBA00022729"/>
    </source>
</evidence>